<dbReference type="PANTHER" id="PTHR42755">
    <property type="entry name" value="3-DEOXY-MANNO-OCTULOSONATE CYTIDYLYLTRANSFERASE"/>
    <property type="match status" value="1"/>
</dbReference>
<evidence type="ECO:0000256" key="7">
    <source>
        <dbReference type="PIRSR" id="PIRSR639901-1"/>
    </source>
</evidence>
<dbReference type="Gene3D" id="3.40.50.2000">
    <property type="entry name" value="Glycogen Phosphorylase B"/>
    <property type="match status" value="1"/>
</dbReference>
<evidence type="ECO:0000256" key="8">
    <source>
        <dbReference type="PIRSR" id="PIRSR639901-2"/>
    </source>
</evidence>
<keyword evidence="9" id="KW-0448">Lipopolysaccharide biosynthesis</keyword>
<reference evidence="11 12" key="1">
    <citation type="journal article" date="2013" name="Genome Biol. Evol.">
        <title>Genome evolution and phylogenomic analysis of candidatus kinetoplastibacterium, the betaproteobacterial endosymbionts of strigomonas and angomonas.</title>
        <authorList>
            <person name="Alves J.M."/>
            <person name="Serrano M.G."/>
            <person name="Maia da Silva F."/>
            <person name="Voegtly L.J."/>
            <person name="Matveyev A.V."/>
            <person name="Teixeira M.M."/>
            <person name="Camargo E.P."/>
            <person name="Buck G.A."/>
        </authorList>
    </citation>
    <scope>NUCLEOTIDE SEQUENCE [LARGE SCALE GENOMIC DNA]</scope>
    <source>
        <strain evidence="11 12">TCC219</strain>
    </source>
</reference>
<comment type="catalytic activity">
    <reaction evidence="6 9">
        <text>lipid IVA (E. coli) + CMP-3-deoxy-beta-D-manno-octulosonate = alpha-Kdo-(2-&gt;6)-lipid IVA (E. coli) + CMP + H(+)</text>
        <dbReference type="Rhea" id="RHEA:28066"/>
        <dbReference type="ChEBI" id="CHEBI:15378"/>
        <dbReference type="ChEBI" id="CHEBI:58603"/>
        <dbReference type="ChEBI" id="CHEBI:60364"/>
        <dbReference type="ChEBI" id="CHEBI:60377"/>
        <dbReference type="ChEBI" id="CHEBI:85987"/>
        <dbReference type="EC" id="2.4.99.12"/>
    </reaction>
</comment>
<dbReference type="STRING" id="1208921.ST1E_0142"/>
<evidence type="ECO:0000256" key="1">
    <source>
        <dbReference type="ARBA" id="ARBA00004713"/>
    </source>
</evidence>
<keyword evidence="9" id="KW-0472">Membrane</keyword>
<evidence type="ECO:0000313" key="11">
    <source>
        <dbReference type="EMBL" id="AGF49391.1"/>
    </source>
</evidence>
<evidence type="ECO:0000256" key="2">
    <source>
        <dbReference type="ARBA" id="ARBA00012621"/>
    </source>
</evidence>
<dbReference type="Proteomes" id="UP000011658">
    <property type="component" value="Chromosome"/>
</dbReference>
<sequence length="421" mass="48263">MIYMTYTLLLYLCAPFIWIYLLLCGRNKKTIQAIFSREKFGIYKNKFKEGVIVWIHAASLGELRASCPLVHHLLDNGFLILITGNTSSVKEEGHRLFCSYLISKRMALVFLPYDFPGCVQRFLSCYKPKIGIIIEREIWPNLLHYAHKLRLPIVLASARLSKRSFIRMMRFKSIVRLSLKNISLVLAQTTSDAYLLKKAGALSIIVTGNIKFDMDVPKYQILAGAKFKKNIKKSIVLIASMREDEETMFIEHIKQSREDNILFLLVPRHEERFDILADILRRENIPFERKSSISDKHSLNNFSIMLGDSMGEMFFYYGMSDVSIVAGSFAPLGGHNFIEACLADVPVIVGPYTFNFQDLSIEAEKLGVILRANNAEEAIDMAKCLMYNKNKVSLMKQSAWSWVNSHRGSTKRIVREIETFL</sequence>
<name>M1LZ99_9PROT</name>
<keyword evidence="12" id="KW-1185">Reference proteome</keyword>
<dbReference type="PATRIC" id="fig|1208921.3.peg.683"/>
<evidence type="ECO:0000259" key="10">
    <source>
        <dbReference type="Pfam" id="PF04413"/>
    </source>
</evidence>
<dbReference type="Pfam" id="PF04413">
    <property type="entry name" value="Glycos_transf_N"/>
    <property type="match status" value="1"/>
</dbReference>
<keyword evidence="4 9" id="KW-0808">Transferase</keyword>
<dbReference type="HOGENOM" id="CLU_036146_2_0_4"/>
<evidence type="ECO:0000313" key="12">
    <source>
        <dbReference type="Proteomes" id="UP000011658"/>
    </source>
</evidence>
<comment type="pathway">
    <text evidence="1 9">Bacterial outer membrane biogenesis; LPS core biosynthesis.</text>
</comment>
<evidence type="ECO:0000256" key="6">
    <source>
        <dbReference type="ARBA" id="ARBA00049183"/>
    </source>
</evidence>
<feature type="transmembrane region" description="Helical" evidence="9">
    <location>
        <begin position="6"/>
        <end position="23"/>
    </location>
</feature>
<feature type="active site" description="Proton acceptor" evidence="7">
    <location>
        <position position="62"/>
    </location>
</feature>
<dbReference type="GO" id="GO:0009244">
    <property type="term" value="P:lipopolysaccharide core region biosynthetic process"/>
    <property type="evidence" value="ECO:0007669"/>
    <property type="project" value="UniProtKB-UniRule"/>
</dbReference>
<comment type="subcellular location">
    <subcellularLocation>
        <location evidence="9">Cell membrane</location>
    </subcellularLocation>
</comment>
<proteinExistence type="inferred from homology"/>
<dbReference type="InterPro" id="IPR038107">
    <property type="entry name" value="Glycos_transf_N_sf"/>
</dbReference>
<dbReference type="GO" id="GO:0009245">
    <property type="term" value="P:lipid A biosynthetic process"/>
    <property type="evidence" value="ECO:0007669"/>
    <property type="project" value="TreeGrafter"/>
</dbReference>
<evidence type="ECO:0000256" key="5">
    <source>
        <dbReference type="ARBA" id="ARBA00031445"/>
    </source>
</evidence>
<feature type="domain" description="3-deoxy-D-manno-octulosonic-acid transferase N-terminal" evidence="10">
    <location>
        <begin position="37"/>
        <end position="214"/>
    </location>
</feature>
<protein>
    <recommendedName>
        <fullName evidence="3 9">3-deoxy-D-manno-octulosonic acid transferase</fullName>
        <shortName evidence="9">Kdo transferase</shortName>
        <ecNumber evidence="2 9">2.4.99.12</ecNumber>
    </recommendedName>
    <alternativeName>
        <fullName evidence="5 9">Lipid IV(A) 3-deoxy-D-manno-octulosonic acid transferase</fullName>
    </alternativeName>
</protein>
<dbReference type="SUPFAM" id="SSF53756">
    <property type="entry name" value="UDP-Glycosyltransferase/glycogen phosphorylase"/>
    <property type="match status" value="1"/>
</dbReference>
<dbReference type="InterPro" id="IPR039901">
    <property type="entry name" value="Kdotransferase"/>
</dbReference>
<evidence type="ECO:0000256" key="9">
    <source>
        <dbReference type="RuleBase" id="RU365103"/>
    </source>
</evidence>
<dbReference type="PANTHER" id="PTHR42755:SF1">
    <property type="entry name" value="3-DEOXY-D-MANNO-OCTULOSONIC ACID TRANSFERASE, MITOCHONDRIAL-RELATED"/>
    <property type="match status" value="1"/>
</dbReference>
<dbReference type="EC" id="2.4.99.12" evidence="2 9"/>
<feature type="site" description="Transition state stabilizer" evidence="8">
    <location>
        <position position="211"/>
    </location>
</feature>
<dbReference type="eggNOG" id="COG1519">
    <property type="taxonomic scope" value="Bacteria"/>
</dbReference>
<organism evidence="11 12">
    <name type="scientific">Candidatus Kinetoplastidibacterium galati TCC219</name>
    <dbReference type="NCBI Taxonomy" id="1208921"/>
    <lineage>
        <taxon>Bacteria</taxon>
        <taxon>Pseudomonadati</taxon>
        <taxon>Pseudomonadota</taxon>
        <taxon>Betaproteobacteria</taxon>
        <taxon>Candidatus Kinetoplastidibacterium</taxon>
    </lineage>
</organism>
<keyword evidence="9" id="KW-0812">Transmembrane</keyword>
<dbReference type="KEGG" id="kga:ST1E_0142"/>
<dbReference type="UniPathway" id="UPA00958"/>
<dbReference type="GO" id="GO:0043842">
    <property type="term" value="F:Kdo transferase activity"/>
    <property type="evidence" value="ECO:0007669"/>
    <property type="project" value="UniProtKB-EC"/>
</dbReference>
<gene>
    <name evidence="11" type="ORF">ST1E_0142</name>
</gene>
<keyword evidence="9" id="KW-1133">Transmembrane helix</keyword>
<keyword evidence="9" id="KW-1003">Cell membrane</keyword>
<dbReference type="Gene3D" id="3.40.50.11720">
    <property type="entry name" value="3-Deoxy-D-manno-octulosonic-acid transferase, N-terminal domain"/>
    <property type="match status" value="1"/>
</dbReference>
<dbReference type="GO" id="GO:0005886">
    <property type="term" value="C:plasma membrane"/>
    <property type="evidence" value="ECO:0007669"/>
    <property type="project" value="UniProtKB-SubCell"/>
</dbReference>
<comment type="function">
    <text evidence="9">Involved in lipopolysaccharide (LPS) biosynthesis. Catalyzes the transfer of 3-deoxy-D-manno-octulosonate (Kdo) residue(s) from CMP-Kdo to lipid IV(A), the tetraacyldisaccharide-1,4'-bisphosphate precursor of lipid A.</text>
</comment>
<accession>M1LZ99</accession>
<dbReference type="EMBL" id="CP003806">
    <property type="protein sequence ID" value="AGF49391.1"/>
    <property type="molecule type" value="Genomic_DNA"/>
</dbReference>
<dbReference type="InterPro" id="IPR007507">
    <property type="entry name" value="Glycos_transf_N"/>
</dbReference>
<comment type="similarity">
    <text evidence="9">Belongs to the glycosyltransferase group 1 family.</text>
</comment>
<dbReference type="AlphaFoldDB" id="M1LZ99"/>
<dbReference type="OrthoDB" id="9789797at2"/>
<feature type="site" description="Transition state stabilizer" evidence="8">
    <location>
        <position position="135"/>
    </location>
</feature>
<evidence type="ECO:0000256" key="3">
    <source>
        <dbReference type="ARBA" id="ARBA00019077"/>
    </source>
</evidence>
<evidence type="ECO:0000256" key="4">
    <source>
        <dbReference type="ARBA" id="ARBA00022679"/>
    </source>
</evidence>